<evidence type="ECO:0000313" key="9">
    <source>
        <dbReference type="EMBL" id="SHK03490.1"/>
    </source>
</evidence>
<keyword evidence="3" id="KW-1003">Cell membrane</keyword>
<dbReference type="PANTHER" id="PTHR33778:SF1">
    <property type="entry name" value="MAGNESIUM TRANSPORTER YHID-RELATED"/>
    <property type="match status" value="1"/>
</dbReference>
<dbReference type="GO" id="GO:0005886">
    <property type="term" value="C:plasma membrane"/>
    <property type="evidence" value="ECO:0007669"/>
    <property type="project" value="UniProtKB-SubCell"/>
</dbReference>
<keyword evidence="6 7" id="KW-0472">Membrane</keyword>
<dbReference type="RefSeq" id="WP_084081246.1">
    <property type="nucleotide sequence ID" value="NZ_FRAM01000001.1"/>
</dbReference>
<keyword evidence="10" id="KW-1185">Reference proteome</keyword>
<feature type="transmembrane region" description="Helical" evidence="7">
    <location>
        <begin position="39"/>
        <end position="58"/>
    </location>
</feature>
<comment type="similarity">
    <text evidence="2">Belongs to the MgtC/SapB family.</text>
</comment>
<dbReference type="AlphaFoldDB" id="A0A1M6P6F0"/>
<dbReference type="Pfam" id="PF02308">
    <property type="entry name" value="MgtC"/>
    <property type="match status" value="1"/>
</dbReference>
<feature type="transmembrane region" description="Helical" evidence="7">
    <location>
        <begin position="65"/>
        <end position="85"/>
    </location>
</feature>
<dbReference type="OrthoDB" id="9811198at2"/>
<gene>
    <name evidence="9" type="ORF">SAMN05444371_0888</name>
</gene>
<evidence type="ECO:0000259" key="8">
    <source>
        <dbReference type="Pfam" id="PF02308"/>
    </source>
</evidence>
<dbReference type="InterPro" id="IPR003416">
    <property type="entry name" value="MgtC/SapB/SrpB/YhiD_fam"/>
</dbReference>
<protein>
    <submittedName>
        <fullName evidence="9">Putative Mg2+ transporter-C (MgtC) family protein</fullName>
    </submittedName>
</protein>
<name>A0A1M6P6F0_9FLAO</name>
<evidence type="ECO:0000256" key="7">
    <source>
        <dbReference type="SAM" id="Phobius"/>
    </source>
</evidence>
<feature type="transmembrane region" description="Helical" evidence="7">
    <location>
        <begin position="7"/>
        <end position="27"/>
    </location>
</feature>
<dbReference type="InterPro" id="IPR049177">
    <property type="entry name" value="MgtC_SapB_SrpB_YhiD_N"/>
</dbReference>
<evidence type="ECO:0000256" key="4">
    <source>
        <dbReference type="ARBA" id="ARBA00022692"/>
    </source>
</evidence>
<dbReference type="PRINTS" id="PR01837">
    <property type="entry name" value="MGTCSAPBPROT"/>
</dbReference>
<evidence type="ECO:0000256" key="3">
    <source>
        <dbReference type="ARBA" id="ARBA00022475"/>
    </source>
</evidence>
<evidence type="ECO:0000256" key="2">
    <source>
        <dbReference type="ARBA" id="ARBA00009298"/>
    </source>
</evidence>
<evidence type="ECO:0000256" key="5">
    <source>
        <dbReference type="ARBA" id="ARBA00022989"/>
    </source>
</evidence>
<accession>A0A1M6P6F0</accession>
<evidence type="ECO:0000256" key="6">
    <source>
        <dbReference type="ARBA" id="ARBA00023136"/>
    </source>
</evidence>
<evidence type="ECO:0000256" key="1">
    <source>
        <dbReference type="ARBA" id="ARBA00004651"/>
    </source>
</evidence>
<dbReference type="STRING" id="216903.SAMN05444371_0888"/>
<reference evidence="10" key="1">
    <citation type="submission" date="2016-11" db="EMBL/GenBank/DDBJ databases">
        <authorList>
            <person name="Varghese N."/>
            <person name="Submissions S."/>
        </authorList>
    </citation>
    <scope>NUCLEOTIDE SEQUENCE [LARGE SCALE GENOMIC DNA]</scope>
    <source>
        <strain evidence="10">DSM 18016</strain>
    </source>
</reference>
<proteinExistence type="inferred from homology"/>
<organism evidence="9 10">
    <name type="scientific">Epilithonimonas mollis</name>
    <dbReference type="NCBI Taxonomy" id="216903"/>
    <lineage>
        <taxon>Bacteria</taxon>
        <taxon>Pseudomonadati</taxon>
        <taxon>Bacteroidota</taxon>
        <taxon>Flavobacteriia</taxon>
        <taxon>Flavobacteriales</taxon>
        <taxon>Weeksellaceae</taxon>
        <taxon>Chryseobacterium group</taxon>
        <taxon>Epilithonimonas</taxon>
    </lineage>
</organism>
<feature type="transmembrane region" description="Helical" evidence="7">
    <location>
        <begin position="105"/>
        <end position="130"/>
    </location>
</feature>
<dbReference type="GeneID" id="99065532"/>
<comment type="subcellular location">
    <subcellularLocation>
        <location evidence="1">Cell membrane</location>
        <topology evidence="1">Multi-pass membrane protein</topology>
    </subcellularLocation>
</comment>
<dbReference type="Proteomes" id="UP000184498">
    <property type="component" value="Unassembled WGS sequence"/>
</dbReference>
<dbReference type="EMBL" id="FRAM01000001">
    <property type="protein sequence ID" value="SHK03490.1"/>
    <property type="molecule type" value="Genomic_DNA"/>
</dbReference>
<evidence type="ECO:0000313" key="10">
    <source>
        <dbReference type="Proteomes" id="UP000184498"/>
    </source>
</evidence>
<keyword evidence="4 7" id="KW-0812">Transmembrane</keyword>
<sequence>MNMDLRFELIIAAKLFLSIVLGCIIGFERETSHKDAGIRTFGAITLASCLFVAIASHLTDDKSAIARMLAAIATGLGFIGAGLSFKDKGNGLMGLTTSSALWATAAVGSAVALNMYVLAIFSTVLIYILLSLNKFTWFRKIIKSNISNKSNHDEGNNV</sequence>
<feature type="domain" description="MgtC/SapB/SrpB/YhiD N-terminal" evidence="8">
    <location>
        <begin position="15"/>
        <end position="134"/>
    </location>
</feature>
<keyword evidence="5 7" id="KW-1133">Transmembrane helix</keyword>
<dbReference type="PANTHER" id="PTHR33778">
    <property type="entry name" value="PROTEIN MGTC"/>
    <property type="match status" value="1"/>
</dbReference>